<reference evidence="1" key="1">
    <citation type="journal article" date="2020" name="mSystems">
        <title>Genome- and Community-Level Interaction Insights into Carbon Utilization and Element Cycling Functions of Hydrothermarchaeota in Hydrothermal Sediment.</title>
        <authorList>
            <person name="Zhou Z."/>
            <person name="Liu Y."/>
            <person name="Xu W."/>
            <person name="Pan J."/>
            <person name="Luo Z.H."/>
            <person name="Li M."/>
        </authorList>
    </citation>
    <scope>NUCLEOTIDE SEQUENCE [LARGE SCALE GENOMIC DNA]</scope>
    <source>
        <strain evidence="1">SpSt-897</strain>
    </source>
</reference>
<proteinExistence type="predicted"/>
<name>A0A7C3Z208_9BACT</name>
<dbReference type="EMBL" id="DTMF01000251">
    <property type="protein sequence ID" value="HGF34729.1"/>
    <property type="molecule type" value="Genomic_DNA"/>
</dbReference>
<evidence type="ECO:0000313" key="1">
    <source>
        <dbReference type="EMBL" id="HGF34729.1"/>
    </source>
</evidence>
<sequence length="97" mass="10722">MHINRYRITTRGLALVLGGWLLVGLPGCCGHWTQKDYGRSVTHNLASQLVNPEAGKEVYVSRGQSPEAAANAYDKYNKSFSPQEKKPVLRLTTGEGY</sequence>
<comment type="caution">
    <text evidence="1">The sequence shown here is derived from an EMBL/GenBank/DDBJ whole genome shotgun (WGS) entry which is preliminary data.</text>
</comment>
<dbReference type="AlphaFoldDB" id="A0A7C3Z208"/>
<organism evidence="1">
    <name type="scientific">Desulfobacca acetoxidans</name>
    <dbReference type="NCBI Taxonomy" id="60893"/>
    <lineage>
        <taxon>Bacteria</taxon>
        <taxon>Pseudomonadati</taxon>
        <taxon>Thermodesulfobacteriota</taxon>
        <taxon>Desulfobaccia</taxon>
        <taxon>Desulfobaccales</taxon>
        <taxon>Desulfobaccaceae</taxon>
        <taxon>Desulfobacca</taxon>
    </lineage>
</organism>
<gene>
    <name evidence="1" type="ORF">ENW96_10130</name>
</gene>
<protein>
    <submittedName>
        <fullName evidence="1">Uncharacterized protein</fullName>
    </submittedName>
</protein>
<accession>A0A7C3Z208</accession>